<keyword evidence="2" id="KW-0472">Membrane</keyword>
<feature type="compositionally biased region" description="Low complexity" evidence="1">
    <location>
        <begin position="338"/>
        <end position="349"/>
    </location>
</feature>
<feature type="transmembrane region" description="Helical" evidence="2">
    <location>
        <begin position="126"/>
        <end position="148"/>
    </location>
</feature>
<feature type="compositionally biased region" description="Basic and acidic residues" evidence="1">
    <location>
        <begin position="497"/>
        <end position="506"/>
    </location>
</feature>
<protein>
    <submittedName>
        <fullName evidence="3">Uncharacterized protein</fullName>
    </submittedName>
</protein>
<evidence type="ECO:0000256" key="2">
    <source>
        <dbReference type="SAM" id="Phobius"/>
    </source>
</evidence>
<keyword evidence="2" id="KW-1133">Transmembrane helix</keyword>
<accession>A0ABQ9X9Q4</accession>
<reference evidence="3 4" key="1">
    <citation type="journal article" date="2022" name="bioRxiv">
        <title>Genomics of Preaxostyla Flagellates Illuminates Evolutionary Transitions and the Path Towards Mitochondrial Loss.</title>
        <authorList>
            <person name="Novak L.V.F."/>
            <person name="Treitli S.C."/>
            <person name="Pyrih J."/>
            <person name="Halakuc P."/>
            <person name="Pipaliya S.V."/>
            <person name="Vacek V."/>
            <person name="Brzon O."/>
            <person name="Soukal P."/>
            <person name="Eme L."/>
            <person name="Dacks J.B."/>
            <person name="Karnkowska A."/>
            <person name="Elias M."/>
            <person name="Hampl V."/>
        </authorList>
    </citation>
    <scope>NUCLEOTIDE SEQUENCE [LARGE SCALE GENOMIC DNA]</scope>
    <source>
        <strain evidence="3">NAU3</strain>
        <tissue evidence="3">Gut</tissue>
    </source>
</reference>
<gene>
    <name evidence="3" type="ORF">BLNAU_18154</name>
</gene>
<keyword evidence="2" id="KW-0812">Transmembrane</keyword>
<dbReference type="Proteomes" id="UP001281761">
    <property type="component" value="Unassembled WGS sequence"/>
</dbReference>
<comment type="caution">
    <text evidence="3">The sequence shown here is derived from an EMBL/GenBank/DDBJ whole genome shotgun (WGS) entry which is preliminary data.</text>
</comment>
<evidence type="ECO:0000313" key="4">
    <source>
        <dbReference type="Proteomes" id="UP001281761"/>
    </source>
</evidence>
<feature type="compositionally biased region" description="Low complexity" evidence="1">
    <location>
        <begin position="319"/>
        <end position="328"/>
    </location>
</feature>
<evidence type="ECO:0000256" key="1">
    <source>
        <dbReference type="SAM" id="MobiDB-lite"/>
    </source>
</evidence>
<feature type="compositionally biased region" description="Polar residues" evidence="1">
    <location>
        <begin position="509"/>
        <end position="518"/>
    </location>
</feature>
<evidence type="ECO:0000313" key="3">
    <source>
        <dbReference type="EMBL" id="KAK2946930.1"/>
    </source>
</evidence>
<sequence length="534" mass="59809">MVNNQQLVTLEHCPAIYGPQSVATIMMLVLSAVILVFVVAETLRQLFLPKGKRNMLKVASLGLLSVHTFLTTLIHVVPFPYTLTGAFFMCHSLPQYTLLFSWLLLSLFLQVNLFQRTRKKSFFDNYGTGIVFLGFAGVLVIVCLILSLNVKDVRSRLQTTLTVFEAVLIFITCTSIFIYFFRISRLLCNRKMSKHGRHRLRMPFVFTLLLLLSLFSRAVVQIYMAISSGGTHEYLNVLTILCSDNDNDACLAYSLLTSFRIKESLPSVNRPIMSPIQLVSEADPSLRDKLLLAQLIIPSNKTAPETVAVEGLRNFRKAQSSPSRQSSSTPEQCMSANLPPSLQTTPSPLFTQPPQNMADAPYQLPVTEDKASTSNLHTSSIDKEYDSFLEECFFDDGPQIENVSLNHLVESKPAKPPNPVLSLLTQCETPFDIVETLTRFNESVQTILTTTPPIEAQGSPTIKSDSLPDSWYETKPQIDESLSESQEQRKEKKKARKAESPSEKPQKVQKVTSKQSFATKPLTRSRRKAMGLSD</sequence>
<keyword evidence="4" id="KW-1185">Reference proteome</keyword>
<feature type="transmembrane region" description="Helical" evidence="2">
    <location>
        <begin position="93"/>
        <end position="114"/>
    </location>
</feature>
<feature type="transmembrane region" description="Helical" evidence="2">
    <location>
        <begin position="61"/>
        <end position="81"/>
    </location>
</feature>
<feature type="compositionally biased region" description="Polar residues" evidence="1">
    <location>
        <begin position="451"/>
        <end position="464"/>
    </location>
</feature>
<organism evidence="3 4">
    <name type="scientific">Blattamonas nauphoetae</name>
    <dbReference type="NCBI Taxonomy" id="2049346"/>
    <lineage>
        <taxon>Eukaryota</taxon>
        <taxon>Metamonada</taxon>
        <taxon>Preaxostyla</taxon>
        <taxon>Oxymonadida</taxon>
        <taxon>Blattamonas</taxon>
    </lineage>
</organism>
<dbReference type="EMBL" id="JARBJD010000215">
    <property type="protein sequence ID" value="KAK2946930.1"/>
    <property type="molecule type" value="Genomic_DNA"/>
</dbReference>
<name>A0ABQ9X9Q4_9EUKA</name>
<feature type="region of interest" description="Disordered" evidence="1">
    <location>
        <begin position="315"/>
        <end position="360"/>
    </location>
</feature>
<feature type="transmembrane region" description="Helical" evidence="2">
    <location>
        <begin position="202"/>
        <end position="226"/>
    </location>
</feature>
<feature type="transmembrane region" description="Helical" evidence="2">
    <location>
        <begin position="20"/>
        <end position="40"/>
    </location>
</feature>
<proteinExistence type="predicted"/>
<feature type="compositionally biased region" description="Basic residues" evidence="1">
    <location>
        <begin position="523"/>
        <end position="534"/>
    </location>
</feature>
<feature type="region of interest" description="Disordered" evidence="1">
    <location>
        <begin position="451"/>
        <end position="534"/>
    </location>
</feature>
<feature type="transmembrane region" description="Helical" evidence="2">
    <location>
        <begin position="160"/>
        <end position="181"/>
    </location>
</feature>